<evidence type="ECO:0000313" key="3">
    <source>
        <dbReference type="Proteomes" id="UP000620046"/>
    </source>
</evidence>
<dbReference type="InterPro" id="IPR024445">
    <property type="entry name" value="Tnp_ISXO2-like"/>
</dbReference>
<proteinExistence type="predicted"/>
<dbReference type="InterPro" id="IPR053164">
    <property type="entry name" value="IS1016-like_transposase"/>
</dbReference>
<organism evidence="2 3">
    <name type="scientific">Dyella nitratireducens</name>
    <dbReference type="NCBI Taxonomy" id="1849580"/>
    <lineage>
        <taxon>Bacteria</taxon>
        <taxon>Pseudomonadati</taxon>
        <taxon>Pseudomonadota</taxon>
        <taxon>Gammaproteobacteria</taxon>
        <taxon>Lysobacterales</taxon>
        <taxon>Rhodanobacteraceae</taxon>
        <taxon>Dyella</taxon>
    </lineage>
</organism>
<dbReference type="RefSeq" id="WP_188797030.1">
    <property type="nucleotide sequence ID" value="NZ_BMJA01000004.1"/>
</dbReference>
<dbReference type="PANTHER" id="PTHR47163">
    <property type="entry name" value="DDE_TNP_IS1595 DOMAIN-CONTAINING PROTEIN"/>
    <property type="match status" value="1"/>
</dbReference>
<name>A0ABQ1GM97_9GAMM</name>
<dbReference type="PANTHER" id="PTHR47163:SF2">
    <property type="entry name" value="SI:DKEY-17M8.2"/>
    <property type="match status" value="1"/>
</dbReference>
<dbReference type="InterPro" id="IPR024442">
    <property type="entry name" value="Transposase_Zn_ribbon"/>
</dbReference>
<reference evidence="3" key="1">
    <citation type="journal article" date="2019" name="Int. J. Syst. Evol. Microbiol.">
        <title>The Global Catalogue of Microorganisms (GCM) 10K type strain sequencing project: providing services to taxonomists for standard genome sequencing and annotation.</title>
        <authorList>
            <consortium name="The Broad Institute Genomics Platform"/>
            <consortium name="The Broad Institute Genome Sequencing Center for Infectious Disease"/>
            <person name="Wu L."/>
            <person name="Ma J."/>
        </authorList>
    </citation>
    <scope>NUCLEOTIDE SEQUENCE [LARGE SCALE GENOMIC DNA]</scope>
    <source>
        <strain evidence="3">CGMCC 1.15439</strain>
    </source>
</reference>
<dbReference type="Pfam" id="PF12760">
    <property type="entry name" value="Zn_ribbon_IS1595"/>
    <property type="match status" value="1"/>
</dbReference>
<dbReference type="EMBL" id="BMJA01000004">
    <property type="protein sequence ID" value="GGA46591.1"/>
    <property type="molecule type" value="Genomic_DNA"/>
</dbReference>
<evidence type="ECO:0000259" key="1">
    <source>
        <dbReference type="SMART" id="SM01126"/>
    </source>
</evidence>
<dbReference type="Pfam" id="PF12762">
    <property type="entry name" value="DDE_Tnp_IS1595"/>
    <property type="match status" value="1"/>
</dbReference>
<keyword evidence="3" id="KW-1185">Reference proteome</keyword>
<sequence length="341" mass="38877">MAQHHLHSKEARNFASFRRSMTEEEAESLLAEVRWGSKDMQMCPKCGVVYRHYRKHRRRRWRCSKCTCEFSVTSGSALHSHKIPFKVIIEAVFEFVNHVKGAAILQMSRQLGLTPKTCQVFEGKIREFLVKCTDLTPLQGTVHMDGAYFCGKPRKPNRKIKMPAEAIAKRFGSKKIQNTSRPWIEMGMTQQNWRRQADKRVVMSLCASAGKGNGSARVLAFVCHSENAVDIKNLAARLLTPGTIVMTDEHAAYGVLSGPYEHYSVCHAEEFCTAEGVCNNMSETFNSRARRAQFGVHHGFRPKYLQDYMSESAWRETNRKLSQRDQVLEILRVLLSTGKSE</sequence>
<dbReference type="Proteomes" id="UP000620046">
    <property type="component" value="Unassembled WGS sequence"/>
</dbReference>
<dbReference type="SMART" id="SM01126">
    <property type="entry name" value="DDE_Tnp_IS1595"/>
    <property type="match status" value="1"/>
</dbReference>
<gene>
    <name evidence="2" type="ORF">GCM10010981_39670</name>
</gene>
<accession>A0ABQ1GM97</accession>
<dbReference type="NCBIfam" id="NF033547">
    <property type="entry name" value="transpos_IS1595"/>
    <property type="match status" value="1"/>
</dbReference>
<comment type="caution">
    <text evidence="2">The sequence shown here is derived from an EMBL/GenBank/DDBJ whole genome shotgun (WGS) entry which is preliminary data.</text>
</comment>
<protein>
    <recommendedName>
        <fullName evidence="1">ISXO2-like transposase domain-containing protein</fullName>
    </recommendedName>
</protein>
<feature type="domain" description="ISXO2-like transposase" evidence="1">
    <location>
        <begin position="137"/>
        <end position="317"/>
    </location>
</feature>
<evidence type="ECO:0000313" key="2">
    <source>
        <dbReference type="EMBL" id="GGA46591.1"/>
    </source>
</evidence>